<proteinExistence type="predicted"/>
<accession>A0A4Q4KCV9</accession>
<dbReference type="Proteomes" id="UP000293952">
    <property type="component" value="Unassembled WGS sequence"/>
</dbReference>
<evidence type="ECO:0000313" key="3">
    <source>
        <dbReference type="Proteomes" id="UP000293952"/>
    </source>
</evidence>
<evidence type="ECO:0000259" key="1">
    <source>
        <dbReference type="PROSITE" id="PS51186"/>
    </source>
</evidence>
<dbReference type="SUPFAM" id="SSF55729">
    <property type="entry name" value="Acyl-CoA N-acyltransferases (Nat)"/>
    <property type="match status" value="1"/>
</dbReference>
<organism evidence="2 3">
    <name type="scientific">Brumimicrobium glaciale</name>
    <dbReference type="NCBI Taxonomy" id="200475"/>
    <lineage>
        <taxon>Bacteria</taxon>
        <taxon>Pseudomonadati</taxon>
        <taxon>Bacteroidota</taxon>
        <taxon>Flavobacteriia</taxon>
        <taxon>Flavobacteriales</taxon>
        <taxon>Crocinitomicaceae</taxon>
        <taxon>Brumimicrobium</taxon>
    </lineage>
</organism>
<dbReference type="PROSITE" id="PS51186">
    <property type="entry name" value="GNAT"/>
    <property type="match status" value="1"/>
</dbReference>
<keyword evidence="3" id="KW-1185">Reference proteome</keyword>
<dbReference type="Gene3D" id="3.40.630.30">
    <property type="match status" value="1"/>
</dbReference>
<name>A0A4Q4KCV9_9FLAO</name>
<reference evidence="2 3" key="1">
    <citation type="submission" date="2019-02" db="EMBL/GenBank/DDBJ databases">
        <title>Genome sequence of the sea-ice species Brumimicrobium glaciale.</title>
        <authorList>
            <person name="Bowman J.P."/>
        </authorList>
    </citation>
    <scope>NUCLEOTIDE SEQUENCE [LARGE SCALE GENOMIC DNA]</scope>
    <source>
        <strain evidence="2 3">IC156</strain>
    </source>
</reference>
<dbReference type="PANTHER" id="PTHR43415:SF3">
    <property type="entry name" value="GNAT-FAMILY ACETYLTRANSFERASE"/>
    <property type="match status" value="1"/>
</dbReference>
<dbReference type="AlphaFoldDB" id="A0A4Q4KCV9"/>
<dbReference type="Pfam" id="PF13302">
    <property type="entry name" value="Acetyltransf_3"/>
    <property type="match status" value="1"/>
</dbReference>
<keyword evidence="2" id="KW-0808">Transferase</keyword>
<dbReference type="InterPro" id="IPR016181">
    <property type="entry name" value="Acyl_CoA_acyltransferase"/>
</dbReference>
<evidence type="ECO:0000313" key="2">
    <source>
        <dbReference type="EMBL" id="RYM30813.1"/>
    </source>
</evidence>
<dbReference type="InterPro" id="IPR000182">
    <property type="entry name" value="GNAT_dom"/>
</dbReference>
<feature type="domain" description="N-acetyltransferase" evidence="1">
    <location>
        <begin position="7"/>
        <end position="163"/>
    </location>
</feature>
<protein>
    <submittedName>
        <fullName evidence="2">N-acetyltransferase</fullName>
    </submittedName>
</protein>
<dbReference type="RefSeq" id="WP_130095103.1">
    <property type="nucleotide sequence ID" value="NZ_SETE01000010.1"/>
</dbReference>
<comment type="caution">
    <text evidence="2">The sequence shown here is derived from an EMBL/GenBank/DDBJ whole genome shotgun (WGS) entry which is preliminary data.</text>
</comment>
<sequence length="171" mass="20048">MLKGKKIYLRQLEEEDVNLLLLWENDTENWRYSESEAPFSLHQLQHYVKNASHIRENKQLRLIICLIEDNQAIGTIDLFEIDFKNHRAGIGILIANKENRNQGYAYEALELMAGFASRRIGMSQLYCDIQSDNPGSIALFEKVGFVKTGTRKNWYVYKNITIDAYFYQKFI</sequence>
<dbReference type="GO" id="GO:0016747">
    <property type="term" value="F:acyltransferase activity, transferring groups other than amino-acyl groups"/>
    <property type="evidence" value="ECO:0007669"/>
    <property type="project" value="InterPro"/>
</dbReference>
<dbReference type="OrthoDB" id="893030at2"/>
<dbReference type="EMBL" id="SETE01000010">
    <property type="protein sequence ID" value="RYM30813.1"/>
    <property type="molecule type" value="Genomic_DNA"/>
</dbReference>
<dbReference type="PANTHER" id="PTHR43415">
    <property type="entry name" value="SPERMIDINE N(1)-ACETYLTRANSFERASE"/>
    <property type="match status" value="1"/>
</dbReference>
<gene>
    <name evidence="2" type="ORF">ERX46_17175</name>
</gene>